<feature type="compositionally biased region" description="Polar residues" evidence="1">
    <location>
        <begin position="94"/>
        <end position="113"/>
    </location>
</feature>
<reference evidence="3" key="1">
    <citation type="submission" date="2025-08" db="UniProtKB">
        <authorList>
            <consortium name="RefSeq"/>
        </authorList>
    </citation>
    <scope>IDENTIFICATION</scope>
    <source>
        <tissue evidence="3">Leaf</tissue>
    </source>
</reference>
<keyword evidence="2" id="KW-1185">Reference proteome</keyword>
<evidence type="ECO:0000313" key="3">
    <source>
        <dbReference type="RefSeq" id="XP_021284039.1"/>
    </source>
</evidence>
<accession>A0A6J1ABJ8</accession>
<proteinExistence type="predicted"/>
<gene>
    <name evidence="3" type="primary">LOC110416346</name>
</gene>
<dbReference type="OrthoDB" id="1695119at2759"/>
<dbReference type="RefSeq" id="XP_021284039.1">
    <property type="nucleotide sequence ID" value="XM_021428364.1"/>
</dbReference>
<dbReference type="GeneID" id="110416346"/>
<dbReference type="AlphaFoldDB" id="A0A6J1ABJ8"/>
<organism evidence="2 3">
    <name type="scientific">Herrania umbratica</name>
    <dbReference type="NCBI Taxonomy" id="108875"/>
    <lineage>
        <taxon>Eukaryota</taxon>
        <taxon>Viridiplantae</taxon>
        <taxon>Streptophyta</taxon>
        <taxon>Embryophyta</taxon>
        <taxon>Tracheophyta</taxon>
        <taxon>Spermatophyta</taxon>
        <taxon>Magnoliopsida</taxon>
        <taxon>eudicotyledons</taxon>
        <taxon>Gunneridae</taxon>
        <taxon>Pentapetalae</taxon>
        <taxon>rosids</taxon>
        <taxon>malvids</taxon>
        <taxon>Malvales</taxon>
        <taxon>Malvaceae</taxon>
        <taxon>Byttnerioideae</taxon>
        <taxon>Herrania</taxon>
    </lineage>
</organism>
<feature type="region of interest" description="Disordered" evidence="1">
    <location>
        <begin position="89"/>
        <end position="113"/>
    </location>
</feature>
<sequence length="198" mass="22596">MLSSDDFSNSNSLPVDNMPTKMATRCKDMAVLVTVYVEKPRRRVSSNNQHHRQRHYLHHTIKQEQIKHGGTGKVYNRRAELLHYSQRLRESARSAASTPSQSKPVSTNDQQASNKIVAVQSKPKYSKTPACFDNWGILIPSFLRSLTTLRAKKTGKKKQHVGSTSSNSSMMKAAMTSLQMQKKWRFFSKPISMLHKHR</sequence>
<name>A0A6J1ABJ8_9ROSI</name>
<dbReference type="Proteomes" id="UP000504621">
    <property type="component" value="Unplaced"/>
</dbReference>
<evidence type="ECO:0000256" key="1">
    <source>
        <dbReference type="SAM" id="MobiDB-lite"/>
    </source>
</evidence>
<evidence type="ECO:0000313" key="2">
    <source>
        <dbReference type="Proteomes" id="UP000504621"/>
    </source>
</evidence>
<protein>
    <submittedName>
        <fullName evidence="3">Uncharacterized protein LOC110416346</fullName>
    </submittedName>
</protein>